<dbReference type="Pfam" id="PF02272">
    <property type="entry name" value="DHHA1"/>
    <property type="match status" value="1"/>
</dbReference>
<dbReference type="SUPFAM" id="SSF64182">
    <property type="entry name" value="DHH phosphoesterases"/>
    <property type="match status" value="1"/>
</dbReference>
<dbReference type="Pfam" id="PF01368">
    <property type="entry name" value="DHH"/>
    <property type="match status" value="1"/>
</dbReference>
<dbReference type="InterPro" id="IPR038763">
    <property type="entry name" value="DHH_sf"/>
</dbReference>
<dbReference type="InterPro" id="IPR001667">
    <property type="entry name" value="DDH_dom"/>
</dbReference>
<dbReference type="AlphaFoldDB" id="K1R7W2"/>
<dbReference type="PANTHER" id="PTHR47618">
    <property type="entry name" value="BIFUNCTIONAL OLIGORIBONUCLEASE AND PAP PHOSPHATASE NRNA"/>
    <property type="match status" value="1"/>
</dbReference>
<dbReference type="InterPro" id="IPR051319">
    <property type="entry name" value="Oligoribo/pAp-PDE_c-di-AMP_PDE"/>
</dbReference>
<reference evidence="3" key="1">
    <citation type="journal article" date="2013" name="Environ. Microbiol.">
        <title>Microbiota from the distal guts of lean and obese adolescents exhibit partial functional redundancy besides clear differences in community structure.</title>
        <authorList>
            <person name="Ferrer M."/>
            <person name="Ruiz A."/>
            <person name="Lanza F."/>
            <person name="Haange S.B."/>
            <person name="Oberbach A."/>
            <person name="Till H."/>
            <person name="Bargiela R."/>
            <person name="Campoy C."/>
            <person name="Segura M.T."/>
            <person name="Richter M."/>
            <person name="von Bergen M."/>
            <person name="Seifert J."/>
            <person name="Suarez A."/>
        </authorList>
    </citation>
    <scope>NUCLEOTIDE SEQUENCE</scope>
</reference>
<dbReference type="EMBL" id="AJWZ01011491">
    <property type="protein sequence ID" value="EKC45012.1"/>
    <property type="molecule type" value="Genomic_DNA"/>
</dbReference>
<protein>
    <submittedName>
        <fullName evidence="3">Phosphoesterase, DHH family protein</fullName>
    </submittedName>
</protein>
<evidence type="ECO:0000259" key="1">
    <source>
        <dbReference type="Pfam" id="PF01368"/>
    </source>
</evidence>
<dbReference type="Gene3D" id="3.90.1640.10">
    <property type="entry name" value="inorganic pyrophosphatase (n-terminal core)"/>
    <property type="match status" value="1"/>
</dbReference>
<feature type="domain" description="DDH" evidence="1">
    <location>
        <begin position="14"/>
        <end position="147"/>
    </location>
</feature>
<dbReference type="Gene3D" id="3.10.310.30">
    <property type="match status" value="1"/>
</dbReference>
<gene>
    <name evidence="3" type="ORF">OBE_17167</name>
</gene>
<name>K1R7W2_9ZZZZ</name>
<sequence length="322" mass="36790">MYKQIYKYIKKYDNIVIARHIGVDPDAMASQVALRDSIKLTFPEKKVLAVGNGSSKFSYIGKLDKFEELEHALLIVVDLPDKKRADSVDFSKYDFIIKIDHHPFIEDFGGLECINDKASSAAEIIMDLLENTKLECNKQIAETLYYGLISDSNRFLFNTCGPKTFELTSIYLEKYKFDIKELYQNMYLRPLNEVRLEGYIAENMIVTDNGVGYIDITNEIINKYKVDSAAAGNMINNFNFIQEVLVWATITEDVKSGLIRISIRSRGPVINKVAEKHNGGGHKMASGARVETFEEAHQIMHELDKVAKQYIEENHLEESYDN</sequence>
<dbReference type="GO" id="GO:0003676">
    <property type="term" value="F:nucleic acid binding"/>
    <property type="evidence" value="ECO:0007669"/>
    <property type="project" value="InterPro"/>
</dbReference>
<comment type="caution">
    <text evidence="3">The sequence shown here is derived from an EMBL/GenBank/DDBJ whole genome shotgun (WGS) entry which is preliminary data.</text>
</comment>
<accession>K1R7W2</accession>
<dbReference type="InterPro" id="IPR003156">
    <property type="entry name" value="DHHA1_dom"/>
</dbReference>
<evidence type="ECO:0000259" key="2">
    <source>
        <dbReference type="Pfam" id="PF02272"/>
    </source>
</evidence>
<feature type="domain" description="DHHA1" evidence="2">
    <location>
        <begin position="223"/>
        <end position="308"/>
    </location>
</feature>
<dbReference type="PANTHER" id="PTHR47618:SF1">
    <property type="entry name" value="BIFUNCTIONAL OLIGORIBONUCLEASE AND PAP PHOSPHATASE NRNA"/>
    <property type="match status" value="1"/>
</dbReference>
<organism evidence="3">
    <name type="scientific">human gut metagenome</name>
    <dbReference type="NCBI Taxonomy" id="408170"/>
    <lineage>
        <taxon>unclassified sequences</taxon>
        <taxon>metagenomes</taxon>
        <taxon>organismal metagenomes</taxon>
    </lineage>
</organism>
<evidence type="ECO:0000313" key="3">
    <source>
        <dbReference type="EMBL" id="EKC45012.1"/>
    </source>
</evidence>
<proteinExistence type="predicted"/>